<name>A0A9P5Z3Y2_9AGAR</name>
<evidence type="ECO:0000313" key="2">
    <source>
        <dbReference type="EMBL" id="KAF9479639.1"/>
    </source>
</evidence>
<comment type="caution">
    <text evidence="2">The sequence shown here is derived from an EMBL/GenBank/DDBJ whole genome shotgun (WGS) entry which is preliminary data.</text>
</comment>
<feature type="compositionally biased region" description="Polar residues" evidence="1">
    <location>
        <begin position="353"/>
        <end position="366"/>
    </location>
</feature>
<accession>A0A9P5Z3Y2</accession>
<protein>
    <submittedName>
        <fullName evidence="2">Uncharacterized protein</fullName>
    </submittedName>
</protein>
<dbReference type="OrthoDB" id="3364132at2759"/>
<gene>
    <name evidence="2" type="ORF">BDN70DRAFT_878603</name>
</gene>
<organism evidence="2 3">
    <name type="scientific">Pholiota conissans</name>
    <dbReference type="NCBI Taxonomy" id="109636"/>
    <lineage>
        <taxon>Eukaryota</taxon>
        <taxon>Fungi</taxon>
        <taxon>Dikarya</taxon>
        <taxon>Basidiomycota</taxon>
        <taxon>Agaricomycotina</taxon>
        <taxon>Agaricomycetes</taxon>
        <taxon>Agaricomycetidae</taxon>
        <taxon>Agaricales</taxon>
        <taxon>Agaricineae</taxon>
        <taxon>Strophariaceae</taxon>
        <taxon>Pholiota</taxon>
    </lineage>
</organism>
<evidence type="ECO:0000256" key="1">
    <source>
        <dbReference type="SAM" id="MobiDB-lite"/>
    </source>
</evidence>
<evidence type="ECO:0000313" key="3">
    <source>
        <dbReference type="Proteomes" id="UP000807469"/>
    </source>
</evidence>
<dbReference type="EMBL" id="MU155209">
    <property type="protein sequence ID" value="KAF9479639.1"/>
    <property type="molecule type" value="Genomic_DNA"/>
</dbReference>
<dbReference type="Proteomes" id="UP000807469">
    <property type="component" value="Unassembled WGS sequence"/>
</dbReference>
<proteinExistence type="predicted"/>
<dbReference type="AlphaFoldDB" id="A0A9P5Z3Y2"/>
<feature type="region of interest" description="Disordered" evidence="1">
    <location>
        <begin position="301"/>
        <end position="366"/>
    </location>
</feature>
<reference evidence="2" key="1">
    <citation type="submission" date="2020-11" db="EMBL/GenBank/DDBJ databases">
        <authorList>
            <consortium name="DOE Joint Genome Institute"/>
            <person name="Ahrendt S."/>
            <person name="Riley R."/>
            <person name="Andreopoulos W."/>
            <person name="Labutti K."/>
            <person name="Pangilinan J."/>
            <person name="Ruiz-Duenas F.J."/>
            <person name="Barrasa J.M."/>
            <person name="Sanchez-Garcia M."/>
            <person name="Camarero S."/>
            <person name="Miyauchi S."/>
            <person name="Serrano A."/>
            <person name="Linde D."/>
            <person name="Babiker R."/>
            <person name="Drula E."/>
            <person name="Ayuso-Fernandez I."/>
            <person name="Pacheco R."/>
            <person name="Padilla G."/>
            <person name="Ferreira P."/>
            <person name="Barriuso J."/>
            <person name="Kellner H."/>
            <person name="Castanera R."/>
            <person name="Alfaro M."/>
            <person name="Ramirez L."/>
            <person name="Pisabarro A.G."/>
            <person name="Kuo A."/>
            <person name="Tritt A."/>
            <person name="Lipzen A."/>
            <person name="He G."/>
            <person name="Yan M."/>
            <person name="Ng V."/>
            <person name="Cullen D."/>
            <person name="Martin F."/>
            <person name="Rosso M.-N."/>
            <person name="Henrissat B."/>
            <person name="Hibbett D."/>
            <person name="Martinez A.T."/>
            <person name="Grigoriev I.V."/>
        </authorList>
    </citation>
    <scope>NUCLEOTIDE SEQUENCE</scope>
    <source>
        <strain evidence="2">CIRM-BRFM 674</strain>
    </source>
</reference>
<sequence>MPFLNGFNASVVVQQDRALNTYGIVIDEAQRVLTCWIPYEAGRYYKVVWGCQKRFMESRGDVYIDGYAVGSEIIRYEYKVKLDKHPSVVEKDRSTLANCEPEPFTFPLQVKEEDNEHAMDTSTQATNKNAHQGEIRLVIHRISAHSKAALLNNPTLEDNIERIATFVFKYRSMDYLKKNSIDRQTTAIIPLRLMDSGVPANQGNIKSEPVDVEMGDVDDDEMLDSKIREAQGQLNALYATKIEKERKLPKPARHRKPKILRTPSARQKLEEEIRKLPKSLRVRARQAALEGLVYARMHCPSDLSVNPQAPEIVEKKPKKPKNPPKQTRSSLRIREGQIASEIQESIKSEDQSTDLNESHWASSTST</sequence>
<keyword evidence="3" id="KW-1185">Reference proteome</keyword>